<keyword evidence="1" id="KW-0175">Coiled coil</keyword>
<name>A0AAD3R2P0_LATJO</name>
<dbReference type="PANTHER" id="PTHR17550">
    <property type="entry name" value="E3 UBIQUITIN-PROTEIN LIGASE TTC3"/>
    <property type="match status" value="1"/>
</dbReference>
<dbReference type="InterPro" id="IPR056872">
    <property type="entry name" value="TTC3/DZIP3-like_helical"/>
</dbReference>
<feature type="compositionally biased region" description="Basic residues" evidence="2">
    <location>
        <begin position="50"/>
        <end position="60"/>
    </location>
</feature>
<dbReference type="Proteomes" id="UP001279410">
    <property type="component" value="Unassembled WGS sequence"/>
</dbReference>
<evidence type="ECO:0000259" key="3">
    <source>
        <dbReference type="Pfam" id="PF24525"/>
    </source>
</evidence>
<accession>A0AAD3R2P0</accession>
<dbReference type="EMBL" id="BRZM01003849">
    <property type="protein sequence ID" value="GLD52785.1"/>
    <property type="molecule type" value="Genomic_DNA"/>
</dbReference>
<dbReference type="Pfam" id="PF24812">
    <property type="entry name" value="WHD_TTC3"/>
    <property type="match status" value="1"/>
</dbReference>
<sequence length="398" mass="45092">MRLFIWTLEEHRDEYLSCHTILDEYFDMMDGHCSVLKKSDENQNNSPMRAKSRGRKKKQKEPKSSQDDDLSFLHPDPFTVPSHLREQVANFEDQYNSSRHRSHYKNILDNHPDSTKESLYDYFAQILEEHGPLVAEDPLLVGELENFPQEAQLKIQQAGGFESFLLESLRFIKMGRCIGLAKHAVTLQQAGHGPSLDDLDILDPDTNSPDLHEPGFTNYVDDFSSAPTDVYPILPNPYVFGFQPASGGMASLGSMTVNDPPYVWSNGDDQDQFPYFLPNGYGELDRVCEFDDGDFEPDLYSGEGLPSLTTEENILKKHAAVQTCPETMSSVAVNTELHERFESCQGDINKKEKNNRILEQQIKKMANGCDNVNLKHKEDIASLEEDIQRITANIQVGP</sequence>
<keyword evidence="6" id="KW-1185">Reference proteome</keyword>
<evidence type="ECO:0000259" key="4">
    <source>
        <dbReference type="Pfam" id="PF24812"/>
    </source>
</evidence>
<feature type="domain" description="TTC3/DZIP3-like helical" evidence="3">
    <location>
        <begin position="342"/>
        <end position="396"/>
    </location>
</feature>
<feature type="domain" description="E3 ubiquitin-protein ligase TTC3 winged helix turn helix" evidence="4">
    <location>
        <begin position="78"/>
        <end position="193"/>
    </location>
</feature>
<evidence type="ECO:0000313" key="6">
    <source>
        <dbReference type="Proteomes" id="UP001279410"/>
    </source>
</evidence>
<dbReference type="InterPro" id="IPR056871">
    <property type="entry name" value="WH_TTC3"/>
</dbReference>
<feature type="region of interest" description="Disordered" evidence="2">
    <location>
        <begin position="37"/>
        <end position="73"/>
    </location>
</feature>
<gene>
    <name evidence="5" type="ORF">AKAME5_002827100</name>
</gene>
<dbReference type="Pfam" id="PF24525">
    <property type="entry name" value="TTC3"/>
    <property type="match status" value="1"/>
</dbReference>
<evidence type="ECO:0000256" key="2">
    <source>
        <dbReference type="SAM" id="MobiDB-lite"/>
    </source>
</evidence>
<dbReference type="PANTHER" id="PTHR17550:SF8">
    <property type="entry name" value="RING-TYPE E3 UBIQUITIN TRANSFERASE"/>
    <property type="match status" value="1"/>
</dbReference>
<evidence type="ECO:0000256" key="1">
    <source>
        <dbReference type="SAM" id="Coils"/>
    </source>
</evidence>
<reference evidence="5" key="1">
    <citation type="submission" date="2022-08" db="EMBL/GenBank/DDBJ databases">
        <title>Genome sequencing of akame (Lates japonicus).</title>
        <authorList>
            <person name="Hashiguchi Y."/>
            <person name="Takahashi H."/>
        </authorList>
    </citation>
    <scope>NUCLEOTIDE SEQUENCE</scope>
    <source>
        <strain evidence="5">Kochi</strain>
    </source>
</reference>
<protein>
    <submittedName>
        <fullName evidence="5">E3 ubiquitin-protein ligase TTC3 isoform X1</fullName>
    </submittedName>
</protein>
<dbReference type="AlphaFoldDB" id="A0AAD3R2P0"/>
<feature type="coiled-coil region" evidence="1">
    <location>
        <begin position="341"/>
        <end position="393"/>
    </location>
</feature>
<organism evidence="5 6">
    <name type="scientific">Lates japonicus</name>
    <name type="common">Japanese lates</name>
    <dbReference type="NCBI Taxonomy" id="270547"/>
    <lineage>
        <taxon>Eukaryota</taxon>
        <taxon>Metazoa</taxon>
        <taxon>Chordata</taxon>
        <taxon>Craniata</taxon>
        <taxon>Vertebrata</taxon>
        <taxon>Euteleostomi</taxon>
        <taxon>Actinopterygii</taxon>
        <taxon>Neopterygii</taxon>
        <taxon>Teleostei</taxon>
        <taxon>Neoteleostei</taxon>
        <taxon>Acanthomorphata</taxon>
        <taxon>Carangaria</taxon>
        <taxon>Carangaria incertae sedis</taxon>
        <taxon>Centropomidae</taxon>
        <taxon>Lates</taxon>
    </lineage>
</organism>
<evidence type="ECO:0000313" key="5">
    <source>
        <dbReference type="EMBL" id="GLD52785.1"/>
    </source>
</evidence>
<proteinExistence type="predicted"/>
<comment type="caution">
    <text evidence="5">The sequence shown here is derived from an EMBL/GenBank/DDBJ whole genome shotgun (WGS) entry which is preliminary data.</text>
</comment>